<dbReference type="InterPro" id="IPR038577">
    <property type="entry name" value="GT10-like_C_sf"/>
</dbReference>
<gene>
    <name evidence="5" type="ORF">HMPREF0971_02606</name>
</gene>
<dbReference type="Proteomes" id="UP000004079">
    <property type="component" value="Unassembled WGS sequence"/>
</dbReference>
<organism evidence="5 6">
    <name type="scientific">Segatella oris F0302</name>
    <dbReference type="NCBI Taxonomy" id="649760"/>
    <lineage>
        <taxon>Bacteria</taxon>
        <taxon>Pseudomonadati</taxon>
        <taxon>Bacteroidota</taxon>
        <taxon>Bacteroidia</taxon>
        <taxon>Bacteroidales</taxon>
        <taxon>Prevotellaceae</taxon>
        <taxon>Segatella</taxon>
    </lineage>
</organism>
<evidence type="ECO:0000313" key="5">
    <source>
        <dbReference type="EMBL" id="EFB31047.1"/>
    </source>
</evidence>
<sequence length="317" mass="37572">MVRILVISDQLYLKRQLIPQRFQNIEFVFDPSTDYDYIAVIDSVDKKLISKVPKSKRILYIGEPPYIKPYLSSYLAQYGTVVGPYKLHHSHFKVSHPILPWFVGNKQNLGAIFFQSLRSDDTKRRNKFCIITSNKCLTKGHRKRVEFVERLKKEHPELLDVYGNGYKPVDDKFEVLSKYKFCLAIENCVCENYWTEKIGDAFLSECIPCYYGCPNIGDYFPKNSFIHINIDDYEQSVQQMRMCISRSFDHNIELRKAKDLVIEQYNLFERINADVNDLMAMTPKIGIYHTMEELYPYRYTWLVKIKQYVAWKWNIIV</sequence>
<accession>D1QUC3</accession>
<dbReference type="EMBL" id="ACUZ02000046">
    <property type="protein sequence ID" value="EFB31047.1"/>
    <property type="molecule type" value="Genomic_DNA"/>
</dbReference>
<dbReference type="PANTHER" id="PTHR11929">
    <property type="entry name" value="ALPHA- 1,3 -FUCOSYLTRANSFERASE"/>
    <property type="match status" value="1"/>
</dbReference>
<dbReference type="Gene3D" id="3.40.50.11660">
    <property type="entry name" value="Glycosyl transferase family 10, C-terminal domain"/>
    <property type="match status" value="1"/>
</dbReference>
<dbReference type="HOGENOM" id="CLU_066854_0_0_10"/>
<comment type="similarity">
    <text evidence="1">Belongs to the glycosyltransferase 10 family.</text>
</comment>
<name>D1QUC3_9BACT</name>
<dbReference type="SUPFAM" id="SSF53756">
    <property type="entry name" value="UDP-Glycosyltransferase/glycogen phosphorylase"/>
    <property type="match status" value="1"/>
</dbReference>
<dbReference type="GO" id="GO:0046920">
    <property type="term" value="F:alpha-(1-&gt;3)-fucosyltransferase activity"/>
    <property type="evidence" value="ECO:0007669"/>
    <property type="project" value="TreeGrafter"/>
</dbReference>
<evidence type="ECO:0000256" key="2">
    <source>
        <dbReference type="ARBA" id="ARBA00022676"/>
    </source>
</evidence>
<dbReference type="PANTHER" id="PTHR11929:SF194">
    <property type="entry name" value="ALPHA-(1,3)-FUCOSYLTRANSFERASE 10"/>
    <property type="match status" value="1"/>
</dbReference>
<comment type="caution">
    <text evidence="5">The sequence shown here is derived from an EMBL/GenBank/DDBJ whole genome shotgun (WGS) entry which is preliminary data.</text>
</comment>
<evidence type="ECO:0000313" key="6">
    <source>
        <dbReference type="Proteomes" id="UP000004079"/>
    </source>
</evidence>
<dbReference type="InterPro" id="IPR001503">
    <property type="entry name" value="Glyco_trans_10"/>
</dbReference>
<protein>
    <recommendedName>
        <fullName evidence="4">Fucosyltransferase C-terminal domain-containing protein</fullName>
    </recommendedName>
</protein>
<dbReference type="STRING" id="649760.HMPREF0971_02606"/>
<reference evidence="5 6" key="1">
    <citation type="submission" date="2009-11" db="EMBL/GenBank/DDBJ databases">
        <authorList>
            <person name="Weinstock G."/>
            <person name="Sodergren E."/>
            <person name="Clifton S."/>
            <person name="Fulton L."/>
            <person name="Fulton B."/>
            <person name="Courtney L."/>
            <person name="Fronick C."/>
            <person name="Harrison M."/>
            <person name="Strong C."/>
            <person name="Farmer C."/>
            <person name="Delahaunty K."/>
            <person name="Markovic C."/>
            <person name="Hall O."/>
            <person name="Minx P."/>
            <person name="Tomlinson C."/>
            <person name="Mitreva M."/>
            <person name="Nelson J."/>
            <person name="Hou S."/>
            <person name="Wollam A."/>
            <person name="Pepin K.H."/>
            <person name="Johnson M."/>
            <person name="Bhonagiri V."/>
            <person name="Nash W.E."/>
            <person name="Warren W."/>
            <person name="Chinwalla A."/>
            <person name="Mardis E.R."/>
            <person name="Wilson R.K."/>
        </authorList>
    </citation>
    <scope>NUCLEOTIDE SEQUENCE [LARGE SCALE GENOMIC DNA]</scope>
    <source>
        <strain evidence="5 6">F0302</strain>
    </source>
</reference>
<evidence type="ECO:0000256" key="1">
    <source>
        <dbReference type="ARBA" id="ARBA00008919"/>
    </source>
</evidence>
<keyword evidence="2" id="KW-0328">Glycosyltransferase</keyword>
<keyword evidence="3" id="KW-0808">Transferase</keyword>
<evidence type="ECO:0000256" key="3">
    <source>
        <dbReference type="ARBA" id="ARBA00022679"/>
    </source>
</evidence>
<dbReference type="Pfam" id="PF00852">
    <property type="entry name" value="Glyco_transf_10"/>
    <property type="match status" value="1"/>
</dbReference>
<dbReference type="InterPro" id="IPR055270">
    <property type="entry name" value="Glyco_tran_10_C"/>
</dbReference>
<evidence type="ECO:0000259" key="4">
    <source>
        <dbReference type="Pfam" id="PF00852"/>
    </source>
</evidence>
<dbReference type="RefSeq" id="WP_004374907.1">
    <property type="nucleotide sequence ID" value="NZ_GG703888.1"/>
</dbReference>
<dbReference type="AlphaFoldDB" id="D1QUC3"/>
<proteinExistence type="inferred from homology"/>
<feature type="domain" description="Fucosyltransferase C-terminal" evidence="4">
    <location>
        <begin position="124"/>
        <end position="235"/>
    </location>
</feature>
<dbReference type="GO" id="GO:0016020">
    <property type="term" value="C:membrane"/>
    <property type="evidence" value="ECO:0007669"/>
    <property type="project" value="InterPro"/>
</dbReference>